<sequence length="18" mass="2114">MHWIWICCGIVYGSLSNM</sequence>
<protein>
    <submittedName>
        <fullName evidence="1">Uncharacterized protein</fullName>
    </submittedName>
</protein>
<organism evidence="1">
    <name type="scientific">Rhizophora mucronata</name>
    <name type="common">Asiatic mangrove</name>
    <dbReference type="NCBI Taxonomy" id="61149"/>
    <lineage>
        <taxon>Eukaryota</taxon>
        <taxon>Viridiplantae</taxon>
        <taxon>Streptophyta</taxon>
        <taxon>Embryophyta</taxon>
        <taxon>Tracheophyta</taxon>
        <taxon>Spermatophyta</taxon>
        <taxon>Magnoliopsida</taxon>
        <taxon>eudicotyledons</taxon>
        <taxon>Gunneridae</taxon>
        <taxon>Pentapetalae</taxon>
        <taxon>rosids</taxon>
        <taxon>fabids</taxon>
        <taxon>Malpighiales</taxon>
        <taxon>Rhizophoraceae</taxon>
        <taxon>Rhizophora</taxon>
    </lineage>
</organism>
<proteinExistence type="predicted"/>
<evidence type="ECO:0000313" key="1">
    <source>
        <dbReference type="EMBL" id="MBX52808.1"/>
    </source>
</evidence>
<dbReference type="EMBL" id="GGEC01072324">
    <property type="protein sequence ID" value="MBX52808.1"/>
    <property type="molecule type" value="Transcribed_RNA"/>
</dbReference>
<accession>A0A2P2PDI3</accession>
<dbReference type="AlphaFoldDB" id="A0A2P2PDI3"/>
<name>A0A2P2PDI3_RHIMU</name>
<reference evidence="1" key="1">
    <citation type="submission" date="2018-02" db="EMBL/GenBank/DDBJ databases">
        <title>Rhizophora mucronata_Transcriptome.</title>
        <authorList>
            <person name="Meera S.P."/>
            <person name="Sreeshan A."/>
            <person name="Augustine A."/>
        </authorList>
    </citation>
    <scope>NUCLEOTIDE SEQUENCE</scope>
    <source>
        <tissue evidence="1">Leaf</tissue>
    </source>
</reference>